<comment type="caution">
    <text evidence="1">The sequence shown here is derived from an EMBL/GenBank/DDBJ whole genome shotgun (WGS) entry which is preliminary data.</text>
</comment>
<evidence type="ECO:0000313" key="2">
    <source>
        <dbReference type="Proteomes" id="UP000324800"/>
    </source>
</evidence>
<dbReference type="Proteomes" id="UP000324800">
    <property type="component" value="Unassembled WGS sequence"/>
</dbReference>
<sequence length="168" mass="18223">SDVLTPPILRLATKNKDGTSIVTNGPFITVQGSGYTEINGHTIEYFQQQTQAPVLKTEQDGVLRLNNVTLSADKRTKDKNTGRITTSPGSTKTTPFIEAQGKLILLYDVLVEPSNFNGCSGISLIGTKGASKHRLFAERSKFQVLNNNRGDPSFLNSKGFASVFKSCV</sequence>
<proteinExistence type="predicted"/>
<dbReference type="AlphaFoldDB" id="A0A5J4PGP3"/>
<organism evidence="1 2">
    <name type="scientific">Streblomastix strix</name>
    <dbReference type="NCBI Taxonomy" id="222440"/>
    <lineage>
        <taxon>Eukaryota</taxon>
        <taxon>Metamonada</taxon>
        <taxon>Preaxostyla</taxon>
        <taxon>Oxymonadida</taxon>
        <taxon>Streblomastigidae</taxon>
        <taxon>Streblomastix</taxon>
    </lineage>
</organism>
<gene>
    <name evidence="1" type="ORF">EZS28_056650</name>
</gene>
<reference evidence="1 2" key="1">
    <citation type="submission" date="2019-03" db="EMBL/GenBank/DDBJ databases">
        <title>Single cell metagenomics reveals metabolic interactions within the superorganism composed of flagellate Streblomastix strix and complex community of Bacteroidetes bacteria on its surface.</title>
        <authorList>
            <person name="Treitli S.C."/>
            <person name="Kolisko M."/>
            <person name="Husnik F."/>
            <person name="Keeling P."/>
            <person name="Hampl V."/>
        </authorList>
    </citation>
    <scope>NUCLEOTIDE SEQUENCE [LARGE SCALE GENOMIC DNA]</scope>
    <source>
        <strain evidence="1">ST1C</strain>
    </source>
</reference>
<evidence type="ECO:0000313" key="1">
    <source>
        <dbReference type="EMBL" id="KAA6308655.1"/>
    </source>
</evidence>
<accession>A0A5J4PGP3</accession>
<feature type="non-terminal residue" evidence="1">
    <location>
        <position position="1"/>
    </location>
</feature>
<protein>
    <submittedName>
        <fullName evidence="1">Uncharacterized protein</fullName>
    </submittedName>
</protein>
<feature type="non-terminal residue" evidence="1">
    <location>
        <position position="168"/>
    </location>
</feature>
<name>A0A5J4PGP3_9EUKA</name>
<dbReference type="EMBL" id="SNRW01050731">
    <property type="protein sequence ID" value="KAA6308655.1"/>
    <property type="molecule type" value="Genomic_DNA"/>
</dbReference>